<dbReference type="InterPro" id="IPR036942">
    <property type="entry name" value="Beta-barrel_TonB_sf"/>
</dbReference>
<dbReference type="InterPro" id="IPR039426">
    <property type="entry name" value="TonB-dep_rcpt-like"/>
</dbReference>
<feature type="signal peptide" evidence="13">
    <location>
        <begin position="1"/>
        <end position="39"/>
    </location>
</feature>
<dbReference type="InterPro" id="IPR000531">
    <property type="entry name" value="Beta-barrel_TonB"/>
</dbReference>
<evidence type="ECO:0000256" key="3">
    <source>
        <dbReference type="ARBA" id="ARBA00022452"/>
    </source>
</evidence>
<evidence type="ECO:0000256" key="6">
    <source>
        <dbReference type="ARBA" id="ARBA00023004"/>
    </source>
</evidence>
<evidence type="ECO:0000256" key="8">
    <source>
        <dbReference type="ARBA" id="ARBA00023077"/>
    </source>
</evidence>
<comment type="subcellular location">
    <subcellularLocation>
        <location evidence="1 11">Cell outer membrane</location>
        <topology evidence="1 11">Multi-pass membrane protein</topology>
    </subcellularLocation>
</comment>
<keyword evidence="17" id="KW-1185">Reference proteome</keyword>
<dbReference type="Pfam" id="PF00593">
    <property type="entry name" value="TonB_dep_Rec_b-barrel"/>
    <property type="match status" value="1"/>
</dbReference>
<keyword evidence="5 11" id="KW-0812">Transmembrane</keyword>
<dbReference type="PANTHER" id="PTHR32552:SF81">
    <property type="entry name" value="TONB-DEPENDENT OUTER MEMBRANE RECEPTOR"/>
    <property type="match status" value="1"/>
</dbReference>
<evidence type="ECO:0000256" key="4">
    <source>
        <dbReference type="ARBA" id="ARBA00022496"/>
    </source>
</evidence>
<gene>
    <name evidence="16" type="ORF">P7228_00970</name>
</gene>
<name>A0ABY8FRM6_9SPHN</name>
<proteinExistence type="inferred from homology"/>
<dbReference type="SUPFAM" id="SSF56935">
    <property type="entry name" value="Porins"/>
    <property type="match status" value="1"/>
</dbReference>
<dbReference type="EMBL" id="CP121106">
    <property type="protein sequence ID" value="WFL77667.1"/>
    <property type="molecule type" value="Genomic_DNA"/>
</dbReference>
<keyword evidence="3 11" id="KW-1134">Transmembrane beta strand</keyword>
<feature type="chain" id="PRO_5046801643" evidence="13">
    <location>
        <begin position="40"/>
        <end position="861"/>
    </location>
</feature>
<evidence type="ECO:0000256" key="5">
    <source>
        <dbReference type="ARBA" id="ARBA00022692"/>
    </source>
</evidence>
<evidence type="ECO:0000259" key="15">
    <source>
        <dbReference type="Pfam" id="PF07715"/>
    </source>
</evidence>
<evidence type="ECO:0000259" key="14">
    <source>
        <dbReference type="Pfam" id="PF00593"/>
    </source>
</evidence>
<keyword evidence="13" id="KW-0732">Signal</keyword>
<evidence type="ECO:0000256" key="12">
    <source>
        <dbReference type="RuleBase" id="RU003357"/>
    </source>
</evidence>
<organism evidence="16 17">
    <name type="scientific">Altererythrobacter arenosus</name>
    <dbReference type="NCBI Taxonomy" id="3032592"/>
    <lineage>
        <taxon>Bacteria</taxon>
        <taxon>Pseudomonadati</taxon>
        <taxon>Pseudomonadota</taxon>
        <taxon>Alphaproteobacteria</taxon>
        <taxon>Sphingomonadales</taxon>
        <taxon>Erythrobacteraceae</taxon>
        <taxon>Altererythrobacter</taxon>
    </lineage>
</organism>
<evidence type="ECO:0000256" key="13">
    <source>
        <dbReference type="SAM" id="SignalP"/>
    </source>
</evidence>
<evidence type="ECO:0000313" key="16">
    <source>
        <dbReference type="EMBL" id="WFL77667.1"/>
    </source>
</evidence>
<dbReference type="Proteomes" id="UP001215827">
    <property type="component" value="Chromosome"/>
</dbReference>
<sequence>MTKIDTRNPSGGLFGRTRSILMGGGAVAALALTPGTAFAQDADEAAEEDVNELPVILVTARKQVETLQEVPVTITSVGGELLDKYNVDQVADVVNRVPTLNVQVGGSGSGGQLSLRGVGSSNISAAFDSAVAFDFDGVVVSSMRLVQAGFFDTQQIDVLKGPQSLFFGKSASAGVFSIKSANPTPTWEIGGKASYEFEEKGYTIQGYISGPISDTVGIRVAAQYNDIKDYVELQDGTPTAHGDSRGMKNFVGRVTLAWEPDDRFTGNFKLQYVRNENDGAIQHSDLFCGANGIADPIVLFGNPGAGAPSPVAIPAGYDCNAFDGKYFLPDAAPALSGGVPTPSKAAGRNGVPFGETDVLFGRLQFDFDATDYLTLTSVTGYLDMDAVDFDIYSYGGIGPAFSPLPAPSPPFPAGSQLPITLLPFPALNATNGPGVPFGVGGSDPRNTLQQVSQELRLASDFDGAINFMFGGFYEWRKFVFDTAQQAVNFSFIIPDPVTGFTYDWDKVHTTKTEAYSLFGSVVIDLSDQLELSGGLRWTDETKTQTISIPYMHAIPTGSGFAPSGFFSGPINFSDSNWSPEVTLKYQATDDVNIFASFKTGFKSGGIDNSALPSNSLLDFGSPDPAVREAAANGLIYQSETAIGGEIGVKSQFNDRTLTLNATAYYYVFDDLQVQNFDAVNIQFITQNAGEVTTKGVDLGWNWITPADGLSLSGNIAWLDAKFTDTFLVGGTIDLDGRDVARAPTWSGNLAFDWGIPVGNTMEMGLSGNAAYSDSYHTNNGLVTFIQDSYVTFDGSVSIGDADGKWKLALVGVNLTDEIFVTSAGGRPFLPGPTDVGVIPGDDIIISQNRGRQVYVEASFKF</sequence>
<dbReference type="Pfam" id="PF07715">
    <property type="entry name" value="Plug"/>
    <property type="match status" value="1"/>
</dbReference>
<comment type="similarity">
    <text evidence="11 12">Belongs to the TonB-dependent receptor family.</text>
</comment>
<protein>
    <submittedName>
        <fullName evidence="16">TonB-dependent receptor</fullName>
    </submittedName>
</protein>
<feature type="domain" description="TonB-dependent receptor plug" evidence="15">
    <location>
        <begin position="67"/>
        <end position="175"/>
    </location>
</feature>
<evidence type="ECO:0000313" key="17">
    <source>
        <dbReference type="Proteomes" id="UP001215827"/>
    </source>
</evidence>
<evidence type="ECO:0000256" key="1">
    <source>
        <dbReference type="ARBA" id="ARBA00004571"/>
    </source>
</evidence>
<keyword evidence="16" id="KW-0675">Receptor</keyword>
<dbReference type="PANTHER" id="PTHR32552">
    <property type="entry name" value="FERRICHROME IRON RECEPTOR-RELATED"/>
    <property type="match status" value="1"/>
</dbReference>
<accession>A0ABY8FRM6</accession>
<keyword evidence="6" id="KW-0408">Iron</keyword>
<evidence type="ECO:0000256" key="11">
    <source>
        <dbReference type="PROSITE-ProRule" id="PRU01360"/>
    </source>
</evidence>
<keyword evidence="8 12" id="KW-0798">TonB box</keyword>
<evidence type="ECO:0000256" key="7">
    <source>
        <dbReference type="ARBA" id="ARBA00023065"/>
    </source>
</evidence>
<dbReference type="PROSITE" id="PS52016">
    <property type="entry name" value="TONB_DEPENDENT_REC_3"/>
    <property type="match status" value="1"/>
</dbReference>
<keyword evidence="9 11" id="KW-0472">Membrane</keyword>
<evidence type="ECO:0000256" key="9">
    <source>
        <dbReference type="ARBA" id="ARBA00023136"/>
    </source>
</evidence>
<dbReference type="Gene3D" id="2.40.170.20">
    <property type="entry name" value="TonB-dependent receptor, beta-barrel domain"/>
    <property type="match status" value="2"/>
</dbReference>
<feature type="domain" description="TonB-dependent receptor-like beta-barrel" evidence="14">
    <location>
        <begin position="341"/>
        <end position="813"/>
    </location>
</feature>
<keyword evidence="10 11" id="KW-0998">Cell outer membrane</keyword>
<keyword evidence="4" id="KW-0410">Iron transport</keyword>
<evidence type="ECO:0000256" key="2">
    <source>
        <dbReference type="ARBA" id="ARBA00022448"/>
    </source>
</evidence>
<evidence type="ECO:0000256" key="10">
    <source>
        <dbReference type="ARBA" id="ARBA00023237"/>
    </source>
</evidence>
<keyword evidence="2 11" id="KW-0813">Transport</keyword>
<dbReference type="RefSeq" id="WP_278016359.1">
    <property type="nucleotide sequence ID" value="NZ_CP121106.1"/>
</dbReference>
<keyword evidence="7" id="KW-0406">Ion transport</keyword>
<dbReference type="InterPro" id="IPR012910">
    <property type="entry name" value="Plug_dom"/>
</dbReference>
<reference evidence="16 17" key="1">
    <citation type="submission" date="2023-03" db="EMBL/GenBank/DDBJ databases">
        <title>Altererythrobacter sp. CAU 1644 isolated from sand.</title>
        <authorList>
            <person name="Kim W."/>
        </authorList>
    </citation>
    <scope>NUCLEOTIDE SEQUENCE [LARGE SCALE GENOMIC DNA]</scope>
    <source>
        <strain evidence="16 17">CAU 1644</strain>
    </source>
</reference>